<evidence type="ECO:0000313" key="1">
    <source>
        <dbReference type="EMBL" id="KAK9016509.1"/>
    </source>
</evidence>
<dbReference type="EMBL" id="JBBPBN010000020">
    <property type="protein sequence ID" value="KAK9016509.1"/>
    <property type="molecule type" value="Genomic_DNA"/>
</dbReference>
<comment type="caution">
    <text evidence="1">The sequence shown here is derived from an EMBL/GenBank/DDBJ whole genome shotgun (WGS) entry which is preliminary data.</text>
</comment>
<accession>A0ABR2RUT1</accession>
<reference evidence="1 2" key="1">
    <citation type="journal article" date="2024" name="G3 (Bethesda)">
        <title>Genome assembly of Hibiscus sabdariffa L. provides insights into metabolisms of medicinal natural products.</title>
        <authorList>
            <person name="Kim T."/>
        </authorList>
    </citation>
    <scope>NUCLEOTIDE SEQUENCE [LARGE SCALE GENOMIC DNA]</scope>
    <source>
        <strain evidence="1">TK-2024</strain>
        <tissue evidence="1">Old leaves</tissue>
    </source>
</reference>
<evidence type="ECO:0000313" key="2">
    <source>
        <dbReference type="Proteomes" id="UP001396334"/>
    </source>
</evidence>
<organism evidence="1 2">
    <name type="scientific">Hibiscus sabdariffa</name>
    <name type="common">roselle</name>
    <dbReference type="NCBI Taxonomy" id="183260"/>
    <lineage>
        <taxon>Eukaryota</taxon>
        <taxon>Viridiplantae</taxon>
        <taxon>Streptophyta</taxon>
        <taxon>Embryophyta</taxon>
        <taxon>Tracheophyta</taxon>
        <taxon>Spermatophyta</taxon>
        <taxon>Magnoliopsida</taxon>
        <taxon>eudicotyledons</taxon>
        <taxon>Gunneridae</taxon>
        <taxon>Pentapetalae</taxon>
        <taxon>rosids</taxon>
        <taxon>malvids</taxon>
        <taxon>Malvales</taxon>
        <taxon>Malvaceae</taxon>
        <taxon>Malvoideae</taxon>
        <taxon>Hibiscus</taxon>
    </lineage>
</organism>
<name>A0ABR2RUT1_9ROSI</name>
<proteinExistence type="predicted"/>
<sequence>MSFGSFGCSAMRAFLICKGSAIGRFWSAELCERDWVVQVRHVERAGNQVADALVKIAKRDSSEVEVFEHPSSGSILLLLIDSGISVPE</sequence>
<dbReference type="Proteomes" id="UP001396334">
    <property type="component" value="Unassembled WGS sequence"/>
</dbReference>
<evidence type="ECO:0008006" key="3">
    <source>
        <dbReference type="Google" id="ProtNLM"/>
    </source>
</evidence>
<protein>
    <recommendedName>
        <fullName evidence="3">RNase H type-1 domain-containing protein</fullName>
    </recommendedName>
</protein>
<gene>
    <name evidence="1" type="ORF">V6N11_079005</name>
</gene>
<keyword evidence="2" id="KW-1185">Reference proteome</keyword>